<protein>
    <submittedName>
        <fullName evidence="1">Uncharacterized protein</fullName>
    </submittedName>
</protein>
<comment type="caution">
    <text evidence="1">The sequence shown here is derived from an EMBL/GenBank/DDBJ whole genome shotgun (WGS) entry which is preliminary data.</text>
</comment>
<evidence type="ECO:0000313" key="1">
    <source>
        <dbReference type="EMBL" id="MBT9431612.1"/>
    </source>
</evidence>
<reference evidence="1 2" key="1">
    <citation type="journal article" date="2021" name="Genome Biol. Evol.">
        <title>The evolution of interdependence in a four-way mealybug symbiosis.</title>
        <authorList>
            <person name="Garber A.I."/>
            <person name="Kupper M."/>
            <person name="Laetsch D.R."/>
            <person name="Weldon S.R."/>
            <person name="Ladinsky M.S."/>
            <person name="Bjorkman P.J."/>
            <person name="McCutcheon J.P."/>
        </authorList>
    </citation>
    <scope>NUCLEOTIDE SEQUENCE [LARGE SCALE GENOMIC DNA]</scope>
    <source>
        <strain evidence="1">SOD</strain>
    </source>
</reference>
<sequence length="88" mass="10593">MERKSDKSLAQSWHADYFEFSYLYQRHSLAPAFTLFYRITGMRNTHDDLVQMMDEKMLINNILEKIGLRRSVQVNCFIEAMRCRLKIK</sequence>
<dbReference type="RefSeq" id="WP_215668765.1">
    <property type="nucleotide sequence ID" value="NZ_JAFJYC010000001.1"/>
</dbReference>
<dbReference type="Proteomes" id="UP000811282">
    <property type="component" value="Unassembled WGS sequence"/>
</dbReference>
<organism evidence="1 2">
    <name type="scientific">Candidatus Sodalis endolongispinus</name>
    <dbReference type="NCBI Taxonomy" id="2812662"/>
    <lineage>
        <taxon>Bacteria</taxon>
        <taxon>Pseudomonadati</taxon>
        <taxon>Pseudomonadota</taxon>
        <taxon>Gammaproteobacteria</taxon>
        <taxon>Enterobacterales</taxon>
        <taxon>Bruguierivoracaceae</taxon>
        <taxon>Sodalis</taxon>
    </lineage>
</organism>
<name>A0ABS5YA62_9GAMM</name>
<keyword evidence="2" id="KW-1185">Reference proteome</keyword>
<gene>
    <name evidence="1" type="ORF">JZM24_04595</name>
</gene>
<dbReference type="EMBL" id="JAFJYC010000001">
    <property type="protein sequence ID" value="MBT9431612.1"/>
    <property type="molecule type" value="Genomic_DNA"/>
</dbReference>
<accession>A0ABS5YA62</accession>
<evidence type="ECO:0000313" key="2">
    <source>
        <dbReference type="Proteomes" id="UP000811282"/>
    </source>
</evidence>
<proteinExistence type="predicted"/>